<evidence type="ECO:0000313" key="2">
    <source>
        <dbReference type="EMBL" id="HGT40120.1"/>
    </source>
</evidence>
<dbReference type="SUPFAM" id="SSF53448">
    <property type="entry name" value="Nucleotide-diphospho-sugar transferases"/>
    <property type="match status" value="1"/>
</dbReference>
<evidence type="ECO:0000259" key="1">
    <source>
        <dbReference type="Pfam" id="PF00535"/>
    </source>
</evidence>
<dbReference type="EMBL" id="DSVQ01000016">
    <property type="protein sequence ID" value="HGT40120.1"/>
    <property type="molecule type" value="Genomic_DNA"/>
</dbReference>
<feature type="domain" description="Glycosyltransferase 2-like" evidence="1">
    <location>
        <begin position="5"/>
        <end position="136"/>
    </location>
</feature>
<sequence>MLTVSVIIPTYNRAHLISRAIRSAVANLLPGDEILVVDDASTDNTAEVVARCPGPVSYLRTVHGGAGAARNRGLEAARGDLVAFLDSDDEWYPDKLRLQRTLLERKPEVLYCFSDFRSREESGAEEGRFLRHWHKDARSWDEILAPGVWFSTIADLPDGREDFRVHVGDMFTAEMRSNYIATSTTVIRRRQAGAALRFAEDWTISEDKACFARVAGRGLGAYLDCETSIQWGHSGPRLSNSNVGAMVEARLTLLKEVWEPNAEFMARHGDELRRVRSELLLKRARWHLARGDMRAARNDLRQVEHCPLAYRLSARVPSLVARPLLALRRWLKSHAALS</sequence>
<keyword evidence="2" id="KW-0808">Transferase</keyword>
<dbReference type="PANTHER" id="PTHR43685">
    <property type="entry name" value="GLYCOSYLTRANSFERASE"/>
    <property type="match status" value="1"/>
</dbReference>
<proteinExistence type="predicted"/>
<dbReference type="Gene3D" id="3.90.550.10">
    <property type="entry name" value="Spore Coat Polysaccharide Biosynthesis Protein SpsA, Chain A"/>
    <property type="match status" value="1"/>
</dbReference>
<accession>A0A7C4QPN9</accession>
<dbReference type="InterPro" id="IPR029044">
    <property type="entry name" value="Nucleotide-diphossugar_trans"/>
</dbReference>
<dbReference type="GO" id="GO:0016740">
    <property type="term" value="F:transferase activity"/>
    <property type="evidence" value="ECO:0007669"/>
    <property type="project" value="UniProtKB-KW"/>
</dbReference>
<name>A0A7C4QPN9_9PLAN</name>
<organism evidence="2">
    <name type="scientific">Schlesneria paludicola</name>
    <dbReference type="NCBI Taxonomy" id="360056"/>
    <lineage>
        <taxon>Bacteria</taxon>
        <taxon>Pseudomonadati</taxon>
        <taxon>Planctomycetota</taxon>
        <taxon>Planctomycetia</taxon>
        <taxon>Planctomycetales</taxon>
        <taxon>Planctomycetaceae</taxon>
        <taxon>Schlesneria</taxon>
    </lineage>
</organism>
<dbReference type="AlphaFoldDB" id="A0A7C4QPN9"/>
<reference evidence="2" key="1">
    <citation type="journal article" date="2020" name="mSystems">
        <title>Genome- and Community-Level Interaction Insights into Carbon Utilization and Element Cycling Functions of Hydrothermarchaeota in Hydrothermal Sediment.</title>
        <authorList>
            <person name="Zhou Z."/>
            <person name="Liu Y."/>
            <person name="Xu W."/>
            <person name="Pan J."/>
            <person name="Luo Z.H."/>
            <person name="Li M."/>
        </authorList>
    </citation>
    <scope>NUCLEOTIDE SEQUENCE [LARGE SCALE GENOMIC DNA]</scope>
    <source>
        <strain evidence="2">SpSt-508</strain>
    </source>
</reference>
<dbReference type="Pfam" id="PF00535">
    <property type="entry name" value="Glycos_transf_2"/>
    <property type="match status" value="1"/>
</dbReference>
<gene>
    <name evidence="2" type="ORF">ENS64_12795</name>
</gene>
<dbReference type="InterPro" id="IPR001173">
    <property type="entry name" value="Glyco_trans_2-like"/>
</dbReference>
<dbReference type="PANTHER" id="PTHR43685:SF2">
    <property type="entry name" value="GLYCOSYLTRANSFERASE 2-LIKE DOMAIN-CONTAINING PROTEIN"/>
    <property type="match status" value="1"/>
</dbReference>
<dbReference type="InterPro" id="IPR050834">
    <property type="entry name" value="Glycosyltransf_2"/>
</dbReference>
<comment type="caution">
    <text evidence="2">The sequence shown here is derived from an EMBL/GenBank/DDBJ whole genome shotgun (WGS) entry which is preliminary data.</text>
</comment>
<protein>
    <submittedName>
        <fullName evidence="2">Glycosyltransferase</fullName>
    </submittedName>
</protein>
<dbReference type="CDD" id="cd00761">
    <property type="entry name" value="Glyco_tranf_GTA_type"/>
    <property type="match status" value="1"/>
</dbReference>